<evidence type="ECO:0000313" key="1">
    <source>
        <dbReference type="EMBL" id="ETO19163.1"/>
    </source>
</evidence>
<organism evidence="1 2">
    <name type="scientific">Reticulomyxa filosa</name>
    <dbReference type="NCBI Taxonomy" id="46433"/>
    <lineage>
        <taxon>Eukaryota</taxon>
        <taxon>Sar</taxon>
        <taxon>Rhizaria</taxon>
        <taxon>Retaria</taxon>
        <taxon>Foraminifera</taxon>
        <taxon>Monothalamids</taxon>
        <taxon>Reticulomyxidae</taxon>
        <taxon>Reticulomyxa</taxon>
    </lineage>
</organism>
<protein>
    <submittedName>
        <fullName evidence="1">Uncharacterized protein</fullName>
    </submittedName>
</protein>
<gene>
    <name evidence="1" type="ORF">RFI_18059</name>
</gene>
<keyword evidence="2" id="KW-1185">Reference proteome</keyword>
<dbReference type="AlphaFoldDB" id="X6MZT4"/>
<comment type="caution">
    <text evidence="1">The sequence shown here is derived from an EMBL/GenBank/DDBJ whole genome shotgun (WGS) entry which is preliminary data.</text>
</comment>
<reference evidence="1 2" key="1">
    <citation type="journal article" date="2013" name="Curr. Biol.">
        <title>The Genome of the Foraminiferan Reticulomyxa filosa.</title>
        <authorList>
            <person name="Glockner G."/>
            <person name="Hulsmann N."/>
            <person name="Schleicher M."/>
            <person name="Noegel A.A."/>
            <person name="Eichinger L."/>
            <person name="Gallinger C."/>
            <person name="Pawlowski J."/>
            <person name="Sierra R."/>
            <person name="Euteneuer U."/>
            <person name="Pillet L."/>
            <person name="Moustafa A."/>
            <person name="Platzer M."/>
            <person name="Groth M."/>
            <person name="Szafranski K."/>
            <person name="Schliwa M."/>
        </authorList>
    </citation>
    <scope>NUCLEOTIDE SEQUENCE [LARGE SCALE GENOMIC DNA]</scope>
</reference>
<proteinExistence type="predicted"/>
<name>X6MZT4_RETFI</name>
<dbReference type="EMBL" id="ASPP01013958">
    <property type="protein sequence ID" value="ETO19163.1"/>
    <property type="molecule type" value="Genomic_DNA"/>
</dbReference>
<accession>X6MZT4</accession>
<evidence type="ECO:0000313" key="2">
    <source>
        <dbReference type="Proteomes" id="UP000023152"/>
    </source>
</evidence>
<dbReference type="Proteomes" id="UP000023152">
    <property type="component" value="Unassembled WGS sequence"/>
</dbReference>
<sequence length="138" mass="16260">MKFANFFLKQFRKMFHKRIVQRNRTQCSKRDTKTKERPKSICKTFRIGCGIDIHDPTIQKTPINNMDVDTNGNRRKALHSSSMQQTEEKNIDEVIFENVLKKRMRVQQQFLKELKSATTVIKFLGLDGLIEKENQDGK</sequence>